<evidence type="ECO:0000313" key="9">
    <source>
        <dbReference type="Proteomes" id="UP000005551"/>
    </source>
</evidence>
<evidence type="ECO:0000313" key="8">
    <source>
        <dbReference type="EMBL" id="EIM75945.1"/>
    </source>
</evidence>
<accession>I5C293</accession>
<comment type="caution">
    <text evidence="8">The sequence shown here is derived from an EMBL/GenBank/DDBJ whole genome shotgun (WGS) entry which is preliminary data.</text>
</comment>
<evidence type="ECO:0000256" key="5">
    <source>
        <dbReference type="ARBA" id="ARBA00023237"/>
    </source>
</evidence>
<dbReference type="Pfam" id="PF14322">
    <property type="entry name" value="SusD-like_3"/>
    <property type="match status" value="1"/>
</dbReference>
<keyword evidence="4" id="KW-0472">Membrane</keyword>
<keyword evidence="5" id="KW-0998">Cell outer membrane</keyword>
<dbReference type="InterPro" id="IPR011990">
    <property type="entry name" value="TPR-like_helical_dom_sf"/>
</dbReference>
<dbReference type="SUPFAM" id="SSF48452">
    <property type="entry name" value="TPR-like"/>
    <property type="match status" value="1"/>
</dbReference>
<evidence type="ECO:0000259" key="7">
    <source>
        <dbReference type="Pfam" id="PF14322"/>
    </source>
</evidence>
<proteinExistence type="inferred from homology"/>
<sequence>MGSNLLVLPEVMADNFTRNQNRGTFAAQYENRFRAHMGVWANYSSMLHLNIVIEGREALPDQIVGEAFAFRALHYLHLNAIYAYFPTAIVEGRDFGGVPLVREAILSIEDVTFPPRAPINDVYDAIFEDVDAAVALMNNSGTRARITQAGAQAIGARAALYAGRWEKAIEYAEAVIASGVGQLSSRASYVDDWYEPVHREAIWYFEFQTQENQGPNTSPMSIYVSSATRNVPDYIGNGDFTPAQQVIDLLEETDVRAGLFIPVDLPQRPNPIGTVELHKYNGNTGDPNRDNITVFRISEMYLILAEAYAQLGNTAMAHQNLNILKKRSIGPDYEATATGQELIMEILTERRLELIGEGHRFFDLKRYGMDIDKTAVDLTGEVIPFTDERILAPLPTGDLEINPNLVQNFGY</sequence>
<comment type="similarity">
    <text evidence="2">Belongs to the SusD family.</text>
</comment>
<dbReference type="InterPro" id="IPR012944">
    <property type="entry name" value="SusD_RagB_dom"/>
</dbReference>
<protein>
    <submittedName>
        <fullName evidence="8">RagB/SusD domain-containing protein</fullName>
    </submittedName>
</protein>
<dbReference type="PATRIC" id="fig|1189621.3.peg.2336"/>
<organism evidence="8 9">
    <name type="scientific">Nitritalea halalkaliphila LW7</name>
    <dbReference type="NCBI Taxonomy" id="1189621"/>
    <lineage>
        <taxon>Bacteria</taxon>
        <taxon>Pseudomonadati</taxon>
        <taxon>Bacteroidota</taxon>
        <taxon>Cytophagia</taxon>
        <taxon>Cytophagales</taxon>
        <taxon>Cyclobacteriaceae</taxon>
        <taxon>Nitritalea</taxon>
    </lineage>
</organism>
<dbReference type="Gene3D" id="1.25.40.390">
    <property type="match status" value="1"/>
</dbReference>
<evidence type="ECO:0000256" key="4">
    <source>
        <dbReference type="ARBA" id="ARBA00023136"/>
    </source>
</evidence>
<evidence type="ECO:0000256" key="1">
    <source>
        <dbReference type="ARBA" id="ARBA00004442"/>
    </source>
</evidence>
<feature type="domain" description="SusD-like N-terminal" evidence="7">
    <location>
        <begin position="59"/>
        <end position="158"/>
    </location>
</feature>
<evidence type="ECO:0000256" key="2">
    <source>
        <dbReference type="ARBA" id="ARBA00006275"/>
    </source>
</evidence>
<dbReference type="InterPro" id="IPR033985">
    <property type="entry name" value="SusD-like_N"/>
</dbReference>
<comment type="subcellular location">
    <subcellularLocation>
        <location evidence="1">Cell outer membrane</location>
    </subcellularLocation>
</comment>
<dbReference type="STRING" id="1189621.A3SI_11209"/>
<keyword evidence="3" id="KW-0732">Signal</keyword>
<dbReference type="AlphaFoldDB" id="I5C293"/>
<reference evidence="8 9" key="1">
    <citation type="submission" date="2012-05" db="EMBL/GenBank/DDBJ databases">
        <title>Genome sequence of Nitritalea halalkaliphila LW7.</title>
        <authorList>
            <person name="Jangir P.K."/>
            <person name="Singh A."/>
            <person name="Shivaji S."/>
            <person name="Sharma R."/>
        </authorList>
    </citation>
    <scope>NUCLEOTIDE SEQUENCE [LARGE SCALE GENOMIC DNA]</scope>
    <source>
        <strain evidence="8 9">LW7</strain>
    </source>
</reference>
<evidence type="ECO:0000256" key="3">
    <source>
        <dbReference type="ARBA" id="ARBA00022729"/>
    </source>
</evidence>
<dbReference type="EMBL" id="AJYA01000024">
    <property type="protein sequence ID" value="EIM75945.1"/>
    <property type="molecule type" value="Genomic_DNA"/>
</dbReference>
<dbReference type="Proteomes" id="UP000005551">
    <property type="component" value="Unassembled WGS sequence"/>
</dbReference>
<feature type="domain" description="RagB/SusD" evidence="6">
    <location>
        <begin position="282"/>
        <end position="411"/>
    </location>
</feature>
<name>I5C293_9BACT</name>
<dbReference type="Pfam" id="PF07980">
    <property type="entry name" value="SusD_RagB"/>
    <property type="match status" value="1"/>
</dbReference>
<gene>
    <name evidence="8" type="ORF">A3SI_11209</name>
</gene>
<dbReference type="GO" id="GO:0009279">
    <property type="term" value="C:cell outer membrane"/>
    <property type="evidence" value="ECO:0007669"/>
    <property type="project" value="UniProtKB-SubCell"/>
</dbReference>
<keyword evidence="9" id="KW-1185">Reference proteome</keyword>
<evidence type="ECO:0000259" key="6">
    <source>
        <dbReference type="Pfam" id="PF07980"/>
    </source>
</evidence>